<sequence>MVFEHNLRSAELERDVSNKVVLLHLDDGDLVESTVVDDDKDNVVVMGRVCEVDVESVDHGVGGSELAAKPDEDGVFGEGVGDEQWGRGR</sequence>
<evidence type="ECO:0000313" key="2">
    <source>
        <dbReference type="EMBL" id="KAK7407819.1"/>
    </source>
</evidence>
<protein>
    <submittedName>
        <fullName evidence="2">Uncharacterized protein</fullName>
    </submittedName>
</protein>
<keyword evidence="3" id="KW-1185">Reference proteome</keyword>
<feature type="region of interest" description="Disordered" evidence="1">
    <location>
        <begin position="61"/>
        <end position="89"/>
    </location>
</feature>
<gene>
    <name evidence="2" type="ORF">VNO78_09926</name>
</gene>
<proteinExistence type="predicted"/>
<dbReference type="AlphaFoldDB" id="A0AAN9SZW0"/>
<comment type="caution">
    <text evidence="2">The sequence shown here is derived from an EMBL/GenBank/DDBJ whole genome shotgun (WGS) entry which is preliminary data.</text>
</comment>
<name>A0AAN9SZW0_PSOTE</name>
<dbReference type="Proteomes" id="UP001386955">
    <property type="component" value="Unassembled WGS sequence"/>
</dbReference>
<dbReference type="EMBL" id="JAYMYS010000002">
    <property type="protein sequence ID" value="KAK7407819.1"/>
    <property type="molecule type" value="Genomic_DNA"/>
</dbReference>
<accession>A0AAN9SZW0</accession>
<organism evidence="2 3">
    <name type="scientific">Psophocarpus tetragonolobus</name>
    <name type="common">Winged bean</name>
    <name type="synonym">Dolichos tetragonolobus</name>
    <dbReference type="NCBI Taxonomy" id="3891"/>
    <lineage>
        <taxon>Eukaryota</taxon>
        <taxon>Viridiplantae</taxon>
        <taxon>Streptophyta</taxon>
        <taxon>Embryophyta</taxon>
        <taxon>Tracheophyta</taxon>
        <taxon>Spermatophyta</taxon>
        <taxon>Magnoliopsida</taxon>
        <taxon>eudicotyledons</taxon>
        <taxon>Gunneridae</taxon>
        <taxon>Pentapetalae</taxon>
        <taxon>rosids</taxon>
        <taxon>fabids</taxon>
        <taxon>Fabales</taxon>
        <taxon>Fabaceae</taxon>
        <taxon>Papilionoideae</taxon>
        <taxon>50 kb inversion clade</taxon>
        <taxon>NPAAA clade</taxon>
        <taxon>indigoferoid/millettioid clade</taxon>
        <taxon>Phaseoleae</taxon>
        <taxon>Psophocarpus</taxon>
    </lineage>
</organism>
<evidence type="ECO:0000313" key="3">
    <source>
        <dbReference type="Proteomes" id="UP001386955"/>
    </source>
</evidence>
<evidence type="ECO:0000256" key="1">
    <source>
        <dbReference type="SAM" id="MobiDB-lite"/>
    </source>
</evidence>
<reference evidence="2 3" key="1">
    <citation type="submission" date="2024-01" db="EMBL/GenBank/DDBJ databases">
        <title>The genomes of 5 underutilized Papilionoideae crops provide insights into root nodulation and disease resistanc.</title>
        <authorList>
            <person name="Jiang F."/>
        </authorList>
    </citation>
    <scope>NUCLEOTIDE SEQUENCE [LARGE SCALE GENOMIC DNA]</scope>
    <source>
        <strain evidence="2">DUOXIRENSHENG_FW03</strain>
        <tissue evidence="2">Leaves</tissue>
    </source>
</reference>